<reference evidence="2 3" key="1">
    <citation type="submission" date="2024-09" db="EMBL/GenBank/DDBJ databases">
        <authorList>
            <person name="D'Angelo T."/>
        </authorList>
    </citation>
    <scope>NUCLEOTIDE SEQUENCE [LARGE SCALE GENOMIC DNA]</scope>
    <source>
        <strain evidence="2">SAG AM-311-F02</strain>
    </source>
</reference>
<comment type="caution">
    <text evidence="2">The sequence shown here is derived from an EMBL/GenBank/DDBJ whole genome shotgun (WGS) entry which is preliminary data.</text>
</comment>
<accession>A0ABV6YP60</accession>
<feature type="transmembrane region" description="Helical" evidence="1">
    <location>
        <begin position="104"/>
        <end position="125"/>
    </location>
</feature>
<feature type="transmembrane region" description="Helical" evidence="1">
    <location>
        <begin position="71"/>
        <end position="92"/>
    </location>
</feature>
<keyword evidence="1" id="KW-0812">Transmembrane</keyword>
<keyword evidence="1" id="KW-0472">Membrane</keyword>
<sequence length="206" mass="22267">MRTEIPVAIAFIAGMLMVVSLFVPHPFIAEPAAVMRSWAIIITAFAYVLGVANIARISLHTVKRRSTDWQYKGALVIALVAMAGVGITRGIQTGGLFDWAYLNMYVPMQATMFSLLAFFIASAAYRAFRARSVEATLLLVVAAVVMLGRVPVGEQIWPGLPAFTEWIMEVPNMAAKRGIMIGAALGAISTGLKMILGIERSYLGSD</sequence>
<keyword evidence="1" id="KW-1133">Transmembrane helix</keyword>
<organism evidence="2 3">
    <name type="scientific">Eiseniibacteriota bacterium</name>
    <dbReference type="NCBI Taxonomy" id="2212470"/>
    <lineage>
        <taxon>Bacteria</taxon>
        <taxon>Candidatus Eiseniibacteriota</taxon>
    </lineage>
</organism>
<feature type="transmembrane region" description="Helical" evidence="1">
    <location>
        <begin position="137"/>
        <end position="157"/>
    </location>
</feature>
<evidence type="ECO:0000313" key="2">
    <source>
        <dbReference type="EMBL" id="MFC1799856.1"/>
    </source>
</evidence>
<gene>
    <name evidence="2" type="ORF">ACFL2Z_02985</name>
</gene>
<dbReference type="EMBL" id="JBHPEI010000037">
    <property type="protein sequence ID" value="MFC1799856.1"/>
    <property type="molecule type" value="Genomic_DNA"/>
</dbReference>
<dbReference type="Proteomes" id="UP001594288">
    <property type="component" value="Unassembled WGS sequence"/>
</dbReference>
<protein>
    <submittedName>
        <fullName evidence="2">Uncharacterized protein</fullName>
    </submittedName>
</protein>
<feature type="transmembrane region" description="Helical" evidence="1">
    <location>
        <begin position="7"/>
        <end position="25"/>
    </location>
</feature>
<name>A0ABV6YP60_UNCEI</name>
<feature type="transmembrane region" description="Helical" evidence="1">
    <location>
        <begin position="177"/>
        <end position="196"/>
    </location>
</feature>
<proteinExistence type="predicted"/>
<evidence type="ECO:0000313" key="3">
    <source>
        <dbReference type="Proteomes" id="UP001594288"/>
    </source>
</evidence>
<keyword evidence="3" id="KW-1185">Reference proteome</keyword>
<feature type="transmembrane region" description="Helical" evidence="1">
    <location>
        <begin position="37"/>
        <end position="59"/>
    </location>
</feature>
<evidence type="ECO:0000256" key="1">
    <source>
        <dbReference type="SAM" id="Phobius"/>
    </source>
</evidence>